<proteinExistence type="predicted"/>
<evidence type="ECO:0000313" key="1">
    <source>
        <dbReference type="EMBL" id="WZW87396.1"/>
    </source>
</evidence>
<dbReference type="Pfam" id="PF02597">
    <property type="entry name" value="ThiS"/>
    <property type="match status" value="1"/>
</dbReference>
<dbReference type="Gene3D" id="3.10.20.30">
    <property type="match status" value="1"/>
</dbReference>
<dbReference type="SUPFAM" id="SSF54285">
    <property type="entry name" value="MoaD/ThiS"/>
    <property type="match status" value="1"/>
</dbReference>
<dbReference type="PANTHER" id="PTHR34472:SF1">
    <property type="entry name" value="SULFUR CARRIER PROTEIN THIS"/>
    <property type="match status" value="1"/>
</dbReference>
<sequence>MIPKNAIAEDMNKITIQVNGESMQVTAEVKSVADLIEKLNLSHRRFFIIEKNRTVISPENYKVETVSADDCFEIVHFVGGG</sequence>
<dbReference type="InterPro" id="IPR012675">
    <property type="entry name" value="Beta-grasp_dom_sf"/>
</dbReference>
<dbReference type="InterPro" id="IPR016155">
    <property type="entry name" value="Mopterin_synth/thiamin_S_b"/>
</dbReference>
<name>A0ABZ3BYV4_9GAMM</name>
<gene>
    <name evidence="1" type="primary">thiS</name>
    <name evidence="1" type="ORF">WMO13_08490</name>
</gene>
<dbReference type="NCBIfam" id="TIGR01683">
    <property type="entry name" value="thiS"/>
    <property type="match status" value="1"/>
</dbReference>
<accession>A0ABZ3BYV4</accession>
<reference evidence="1 2" key="1">
    <citation type="submission" date="2024-03" db="EMBL/GenBank/DDBJ databases">
        <title>Complete Genome Sequence and Annotation of Ignatzschineria larvae DSM 13226.</title>
        <authorList>
            <person name="Cantrell E."/>
            <person name="Burcham Z.M."/>
        </authorList>
    </citation>
    <scope>NUCLEOTIDE SEQUENCE [LARGE SCALE GENOMIC DNA]</scope>
    <source>
        <strain evidence="1 2">DSM 13226</strain>
    </source>
</reference>
<evidence type="ECO:0000313" key="2">
    <source>
        <dbReference type="Proteomes" id="UP001449178"/>
    </source>
</evidence>
<dbReference type="Proteomes" id="UP001449178">
    <property type="component" value="Chromosome"/>
</dbReference>
<dbReference type="RefSeq" id="WP_245601130.1">
    <property type="nucleotide sequence ID" value="NZ_AZOD01000002.1"/>
</dbReference>
<dbReference type="EMBL" id="CP150637">
    <property type="protein sequence ID" value="WZW87396.1"/>
    <property type="molecule type" value="Genomic_DNA"/>
</dbReference>
<organism evidence="1 2">
    <name type="scientific">Ignatzschineria larvae DSM 13226</name>
    <dbReference type="NCBI Taxonomy" id="1111732"/>
    <lineage>
        <taxon>Bacteria</taxon>
        <taxon>Pseudomonadati</taxon>
        <taxon>Pseudomonadota</taxon>
        <taxon>Gammaproteobacteria</taxon>
        <taxon>Cardiobacteriales</taxon>
        <taxon>Ignatzschineriaceae</taxon>
        <taxon>Ignatzschineria</taxon>
    </lineage>
</organism>
<dbReference type="CDD" id="cd00565">
    <property type="entry name" value="Ubl_ThiS"/>
    <property type="match status" value="1"/>
</dbReference>
<keyword evidence="2" id="KW-1185">Reference proteome</keyword>
<dbReference type="InterPro" id="IPR003749">
    <property type="entry name" value="ThiS/MoaD-like"/>
</dbReference>
<protein>
    <submittedName>
        <fullName evidence="1">Sulfur carrier protein ThiS</fullName>
    </submittedName>
</protein>
<dbReference type="InterPro" id="IPR010035">
    <property type="entry name" value="Thi_S"/>
</dbReference>
<dbReference type="PANTHER" id="PTHR34472">
    <property type="entry name" value="SULFUR CARRIER PROTEIN THIS"/>
    <property type="match status" value="1"/>
</dbReference>